<feature type="transmembrane region" description="Helical" evidence="12">
    <location>
        <begin position="72"/>
        <end position="92"/>
    </location>
</feature>
<keyword evidence="10" id="KW-1015">Disulfide bond</keyword>
<keyword evidence="4" id="KW-0479">Metal-binding</keyword>
<comment type="caution">
    <text evidence="13">The sequence shown here is derived from an EMBL/GenBank/DDBJ whole genome shotgun (WGS) entry which is preliminary data.</text>
</comment>
<evidence type="ECO:0000256" key="10">
    <source>
        <dbReference type="ARBA" id="ARBA00023157"/>
    </source>
</evidence>
<organism evidence="13 14">
    <name type="scientific">Georgfuchsia toluolica</name>
    <dbReference type="NCBI Taxonomy" id="424218"/>
    <lineage>
        <taxon>Bacteria</taxon>
        <taxon>Pseudomonadati</taxon>
        <taxon>Pseudomonadota</taxon>
        <taxon>Betaproteobacteria</taxon>
        <taxon>Nitrosomonadales</taxon>
        <taxon>Sterolibacteriaceae</taxon>
        <taxon>Georgfuchsia</taxon>
    </lineage>
</organism>
<keyword evidence="14" id="KW-1185">Reference proteome</keyword>
<dbReference type="RefSeq" id="WP_220635721.1">
    <property type="nucleotide sequence ID" value="NZ_CAJQUM010000001.1"/>
</dbReference>
<comment type="subcellular location">
    <subcellularLocation>
        <location evidence="1">Membrane</location>
        <topology evidence="1">Multi-pass membrane protein</topology>
    </subcellularLocation>
</comment>
<evidence type="ECO:0000256" key="5">
    <source>
        <dbReference type="ARBA" id="ARBA00022989"/>
    </source>
</evidence>
<protein>
    <submittedName>
        <fullName evidence="13">Heme A synthase, cytochrome oxidase biogenesis protein Cox15-CtaA</fullName>
    </submittedName>
</protein>
<keyword evidence="6" id="KW-0560">Oxidoreductase</keyword>
<dbReference type="PANTHER" id="PTHR35457:SF1">
    <property type="entry name" value="HEME A SYNTHASE"/>
    <property type="match status" value="1"/>
</dbReference>
<keyword evidence="5 12" id="KW-1133">Transmembrane helix</keyword>
<reference evidence="13" key="1">
    <citation type="submission" date="2021-04" db="EMBL/GenBank/DDBJ databases">
        <authorList>
            <person name="Hornung B."/>
        </authorList>
    </citation>
    <scope>NUCLEOTIDE SEQUENCE</scope>
    <source>
        <strain evidence="13">G5G6</strain>
    </source>
</reference>
<keyword evidence="7" id="KW-0408">Iron</keyword>
<dbReference type="PANTHER" id="PTHR35457">
    <property type="entry name" value="HEME A SYNTHASE"/>
    <property type="match status" value="1"/>
</dbReference>
<evidence type="ECO:0000256" key="8">
    <source>
        <dbReference type="ARBA" id="ARBA00023133"/>
    </source>
</evidence>
<dbReference type="GO" id="GO:0016020">
    <property type="term" value="C:membrane"/>
    <property type="evidence" value="ECO:0007669"/>
    <property type="project" value="UniProtKB-SubCell"/>
</dbReference>
<feature type="transmembrane region" description="Helical" evidence="12">
    <location>
        <begin position="18"/>
        <end position="38"/>
    </location>
</feature>
<dbReference type="AlphaFoldDB" id="A0A916N2E7"/>
<feature type="transmembrane region" description="Helical" evidence="12">
    <location>
        <begin position="241"/>
        <end position="263"/>
    </location>
</feature>
<evidence type="ECO:0000256" key="9">
    <source>
        <dbReference type="ARBA" id="ARBA00023136"/>
    </source>
</evidence>
<evidence type="ECO:0000256" key="11">
    <source>
        <dbReference type="ARBA" id="ARBA00023444"/>
    </source>
</evidence>
<evidence type="ECO:0000256" key="4">
    <source>
        <dbReference type="ARBA" id="ARBA00022723"/>
    </source>
</evidence>
<accession>A0A916N2E7</accession>
<dbReference type="Proteomes" id="UP000742786">
    <property type="component" value="Unassembled WGS sequence"/>
</dbReference>
<dbReference type="Pfam" id="PF02628">
    <property type="entry name" value="COX15-CtaA"/>
    <property type="match status" value="1"/>
</dbReference>
<evidence type="ECO:0000256" key="3">
    <source>
        <dbReference type="ARBA" id="ARBA00022692"/>
    </source>
</evidence>
<keyword evidence="2" id="KW-1003">Cell membrane</keyword>
<evidence type="ECO:0000313" key="14">
    <source>
        <dbReference type="Proteomes" id="UP000742786"/>
    </source>
</evidence>
<dbReference type="GO" id="GO:0016491">
    <property type="term" value="F:oxidoreductase activity"/>
    <property type="evidence" value="ECO:0007669"/>
    <property type="project" value="UniProtKB-KW"/>
</dbReference>
<keyword evidence="9 12" id="KW-0472">Membrane</keyword>
<gene>
    <name evidence="13" type="ORF">GTOL_11677</name>
</gene>
<keyword evidence="3 12" id="KW-0812">Transmembrane</keyword>
<feature type="transmembrane region" description="Helical" evidence="12">
    <location>
        <begin position="130"/>
        <end position="150"/>
    </location>
</feature>
<name>A0A916N2E7_9PROT</name>
<evidence type="ECO:0000256" key="6">
    <source>
        <dbReference type="ARBA" id="ARBA00023002"/>
    </source>
</evidence>
<comment type="pathway">
    <text evidence="11">Porphyrin-containing compound metabolism.</text>
</comment>
<evidence type="ECO:0000256" key="1">
    <source>
        <dbReference type="ARBA" id="ARBA00004141"/>
    </source>
</evidence>
<feature type="transmembrane region" description="Helical" evidence="12">
    <location>
        <begin position="104"/>
        <end position="124"/>
    </location>
</feature>
<dbReference type="InterPro" id="IPR050450">
    <property type="entry name" value="COX15/CtaA_HemeA_synthase"/>
</dbReference>
<dbReference type="InterPro" id="IPR003780">
    <property type="entry name" value="COX15/CtaA_fam"/>
</dbReference>
<feature type="transmembrane region" description="Helical" evidence="12">
    <location>
        <begin position="162"/>
        <end position="183"/>
    </location>
</feature>
<dbReference type="GO" id="GO:0046872">
    <property type="term" value="F:metal ion binding"/>
    <property type="evidence" value="ECO:0007669"/>
    <property type="project" value="UniProtKB-KW"/>
</dbReference>
<proteinExistence type="predicted"/>
<evidence type="ECO:0000256" key="7">
    <source>
        <dbReference type="ARBA" id="ARBA00023004"/>
    </source>
</evidence>
<dbReference type="EMBL" id="CAJQUM010000001">
    <property type="protein sequence ID" value="CAG4883794.1"/>
    <property type="molecule type" value="Genomic_DNA"/>
</dbReference>
<dbReference type="GO" id="GO:0006784">
    <property type="term" value="P:heme A biosynthetic process"/>
    <property type="evidence" value="ECO:0007669"/>
    <property type="project" value="InterPro"/>
</dbReference>
<sequence>MAADVIVPLSRSDLYRPLLLLATVLALSVVGLGAYVRLTDAGLGCPDWPGCYGHLLVPDHADDIGRAWREMIHRYAAGSLGLLILALTFAAWQRPQSRFARPWLETGLCGLVVIQALLGMWTVTELLKPVIVTAHLLGGMLSWAVLIVLCRREYAIGNSGKWQGLGAVTAATVLGQIILGGWVSSHYAGLACPDFPACQGSWWPDGAAASIHWVHRLGAIVVLAIVGTYAFVLLRTPTQRPFGLTIAAALVIQLALGISNVLFRLPLSIGVFHNLGAALLLATVAVSLTRKRT</sequence>
<evidence type="ECO:0000256" key="2">
    <source>
        <dbReference type="ARBA" id="ARBA00022475"/>
    </source>
</evidence>
<evidence type="ECO:0000313" key="13">
    <source>
        <dbReference type="EMBL" id="CAG4883794.1"/>
    </source>
</evidence>
<keyword evidence="8" id="KW-0350">Heme biosynthesis</keyword>
<evidence type="ECO:0000256" key="12">
    <source>
        <dbReference type="SAM" id="Phobius"/>
    </source>
</evidence>
<feature type="transmembrane region" description="Helical" evidence="12">
    <location>
        <begin position="269"/>
        <end position="288"/>
    </location>
</feature>
<feature type="transmembrane region" description="Helical" evidence="12">
    <location>
        <begin position="213"/>
        <end position="234"/>
    </location>
</feature>